<feature type="chain" id="PRO_5046963083" evidence="1">
    <location>
        <begin position="26"/>
        <end position="105"/>
    </location>
</feature>
<sequence>MRKLLFTALLIAGGVAVAPAPVATAYPCGSAAHPTPTQACNDCTSNLGLQGRPDLLIGTCIDPAGSVPPQVNPNDPRCAMYHSATRHAQCIDSLMSGQPMPPLEN</sequence>
<keyword evidence="3" id="KW-1185">Reference proteome</keyword>
<proteinExistence type="predicted"/>
<dbReference type="Proteomes" id="UP000467379">
    <property type="component" value="Chromosome"/>
</dbReference>
<dbReference type="EMBL" id="AP022606">
    <property type="protein sequence ID" value="BBZ12548.1"/>
    <property type="molecule type" value="Genomic_DNA"/>
</dbReference>
<evidence type="ECO:0000313" key="3">
    <source>
        <dbReference type="Proteomes" id="UP000467379"/>
    </source>
</evidence>
<name>A0ABN6B6V6_9MYCO</name>
<keyword evidence="1" id="KW-0732">Signal</keyword>
<reference evidence="2 3" key="1">
    <citation type="journal article" date="2019" name="Emerg. Microbes Infect.">
        <title>Comprehensive subspecies identification of 175 nontuberculous mycobacteria species based on 7547 genomic profiles.</title>
        <authorList>
            <person name="Matsumoto Y."/>
            <person name="Kinjo T."/>
            <person name="Motooka D."/>
            <person name="Nabeya D."/>
            <person name="Jung N."/>
            <person name="Uechi K."/>
            <person name="Horii T."/>
            <person name="Iida T."/>
            <person name="Fujita J."/>
            <person name="Nakamura S."/>
        </authorList>
    </citation>
    <scope>NUCLEOTIDE SEQUENCE [LARGE SCALE GENOMIC DNA]</scope>
    <source>
        <strain evidence="2 3">JCM 12687</strain>
    </source>
</reference>
<gene>
    <name evidence="2" type="ORF">MBRA_27430</name>
</gene>
<feature type="signal peptide" evidence="1">
    <location>
        <begin position="1"/>
        <end position="25"/>
    </location>
</feature>
<evidence type="ECO:0000313" key="2">
    <source>
        <dbReference type="EMBL" id="BBZ12548.1"/>
    </source>
</evidence>
<protein>
    <submittedName>
        <fullName evidence="2">Uncharacterized protein</fullName>
    </submittedName>
</protein>
<evidence type="ECO:0000256" key="1">
    <source>
        <dbReference type="SAM" id="SignalP"/>
    </source>
</evidence>
<organism evidence="2 3">
    <name type="scientific">Mycobacterium branderi</name>
    <dbReference type="NCBI Taxonomy" id="43348"/>
    <lineage>
        <taxon>Bacteria</taxon>
        <taxon>Bacillati</taxon>
        <taxon>Actinomycetota</taxon>
        <taxon>Actinomycetes</taxon>
        <taxon>Mycobacteriales</taxon>
        <taxon>Mycobacteriaceae</taxon>
        <taxon>Mycobacterium</taxon>
    </lineage>
</organism>
<accession>A0ABN6B6V6</accession>